<dbReference type="KEGG" id="drc:G0Q07_05640"/>
<accession>A0A6C0R9N6</accession>
<name>A0A6C0R9N6_9BACT</name>
<keyword evidence="2" id="KW-1185">Reference proteome</keyword>
<dbReference type="Proteomes" id="UP000474630">
    <property type="component" value="Chromosome"/>
</dbReference>
<reference evidence="1 2" key="1">
    <citation type="submission" date="2020-02" db="EMBL/GenBank/DDBJ databases">
        <title>Genome sequencing for Draconibacterium sp. strain M1.</title>
        <authorList>
            <person name="Park S.-J."/>
        </authorList>
    </citation>
    <scope>NUCLEOTIDE SEQUENCE [LARGE SCALE GENOMIC DNA]</scope>
    <source>
        <strain evidence="1 2">M1</strain>
    </source>
</reference>
<dbReference type="EMBL" id="CP048409">
    <property type="protein sequence ID" value="QIA07238.1"/>
    <property type="molecule type" value="Genomic_DNA"/>
</dbReference>
<dbReference type="AlphaFoldDB" id="A0A6C0R9N6"/>
<protein>
    <submittedName>
        <fullName evidence="1">Uncharacterized protein</fullName>
    </submittedName>
</protein>
<sequence>MAIKLKRDQLPAKKAENWKNNFKEESEKTFNLKLSPIILQKETYKSLIGDNENRLRVYLGLETDKDGDRYVLCAFAVSAFLLGSGDVYADYETPVFKLNKVNEDFTNNTDAVIKSVRLYRQWRAGELDETHEGAAFRQYIYPKAYLLTKFELHELFNTQNRDKVKIELGIKKTMDVMVSADSNQMPKSVEDGGGDDDIEEYNSSGICPPFCDERSIYNS</sequence>
<proteinExistence type="predicted"/>
<evidence type="ECO:0000313" key="1">
    <source>
        <dbReference type="EMBL" id="QIA07238.1"/>
    </source>
</evidence>
<gene>
    <name evidence="1" type="ORF">G0Q07_05640</name>
</gene>
<evidence type="ECO:0000313" key="2">
    <source>
        <dbReference type="Proteomes" id="UP000474630"/>
    </source>
</evidence>
<organism evidence="1 2">
    <name type="scientific">Draconibacterium halophilum</name>
    <dbReference type="NCBI Taxonomy" id="2706887"/>
    <lineage>
        <taxon>Bacteria</taxon>
        <taxon>Pseudomonadati</taxon>
        <taxon>Bacteroidota</taxon>
        <taxon>Bacteroidia</taxon>
        <taxon>Marinilabiliales</taxon>
        <taxon>Prolixibacteraceae</taxon>
        <taxon>Draconibacterium</taxon>
    </lineage>
</organism>
<dbReference type="RefSeq" id="WP_163345165.1">
    <property type="nucleotide sequence ID" value="NZ_CP048409.1"/>
</dbReference>